<keyword evidence="3" id="KW-0804">Transcription</keyword>
<dbReference type="Pfam" id="PF01638">
    <property type="entry name" value="HxlR"/>
    <property type="match status" value="1"/>
</dbReference>
<protein>
    <submittedName>
        <fullName evidence="5">DNA-binding HxlR family transcriptional regulator</fullName>
    </submittedName>
</protein>
<evidence type="ECO:0000256" key="3">
    <source>
        <dbReference type="ARBA" id="ARBA00023163"/>
    </source>
</evidence>
<reference evidence="5 6" key="1">
    <citation type="submission" date="2020-07" db="EMBL/GenBank/DDBJ databases">
        <title>Sequencing the genomes of 1000 actinobacteria strains.</title>
        <authorList>
            <person name="Klenk H.-P."/>
        </authorList>
    </citation>
    <scope>NUCLEOTIDE SEQUENCE [LARGE SCALE GENOMIC DNA]</scope>
    <source>
        <strain evidence="5 6">DSM 45772</strain>
    </source>
</reference>
<name>A0A7Y9DTM0_9PSEU</name>
<evidence type="ECO:0000313" key="6">
    <source>
        <dbReference type="Proteomes" id="UP000535890"/>
    </source>
</evidence>
<gene>
    <name evidence="5" type="ORF">BJ983_001281</name>
</gene>
<comment type="caution">
    <text evidence="5">The sequence shown here is derived from an EMBL/GenBank/DDBJ whole genome shotgun (WGS) entry which is preliminary data.</text>
</comment>
<dbReference type="RefSeq" id="WP_179793054.1">
    <property type="nucleotide sequence ID" value="NZ_BAABHP010000004.1"/>
</dbReference>
<dbReference type="AlphaFoldDB" id="A0A7Y9DTM0"/>
<organism evidence="5 6">
    <name type="scientific">Actinomycetospora corticicola</name>
    <dbReference type="NCBI Taxonomy" id="663602"/>
    <lineage>
        <taxon>Bacteria</taxon>
        <taxon>Bacillati</taxon>
        <taxon>Actinomycetota</taxon>
        <taxon>Actinomycetes</taxon>
        <taxon>Pseudonocardiales</taxon>
        <taxon>Pseudonocardiaceae</taxon>
        <taxon>Actinomycetospora</taxon>
    </lineage>
</organism>
<keyword evidence="2 5" id="KW-0238">DNA-binding</keyword>
<dbReference type="PANTHER" id="PTHR33204:SF18">
    <property type="entry name" value="TRANSCRIPTIONAL REGULATORY PROTEIN"/>
    <property type="match status" value="1"/>
</dbReference>
<keyword evidence="1" id="KW-0805">Transcription regulation</keyword>
<dbReference type="PROSITE" id="PS51118">
    <property type="entry name" value="HTH_HXLR"/>
    <property type="match status" value="1"/>
</dbReference>
<dbReference type="InterPro" id="IPR036390">
    <property type="entry name" value="WH_DNA-bd_sf"/>
</dbReference>
<dbReference type="InterPro" id="IPR002577">
    <property type="entry name" value="HTH_HxlR"/>
</dbReference>
<proteinExistence type="predicted"/>
<dbReference type="PANTHER" id="PTHR33204">
    <property type="entry name" value="TRANSCRIPTIONAL REGULATOR, MARR FAMILY"/>
    <property type="match status" value="1"/>
</dbReference>
<dbReference type="InterPro" id="IPR036388">
    <property type="entry name" value="WH-like_DNA-bd_sf"/>
</dbReference>
<dbReference type="Gene3D" id="3.30.1050.10">
    <property type="entry name" value="SCP2 sterol-binding domain"/>
    <property type="match status" value="1"/>
</dbReference>
<accession>A0A7Y9DTM0</accession>
<dbReference type="SUPFAM" id="SSF55718">
    <property type="entry name" value="SCP-like"/>
    <property type="match status" value="1"/>
</dbReference>
<evidence type="ECO:0000313" key="5">
    <source>
        <dbReference type="EMBL" id="NYD35179.1"/>
    </source>
</evidence>
<dbReference type="GO" id="GO:0003677">
    <property type="term" value="F:DNA binding"/>
    <property type="evidence" value="ECO:0007669"/>
    <property type="project" value="UniProtKB-KW"/>
</dbReference>
<feature type="domain" description="HTH hxlR-type" evidence="4">
    <location>
        <begin position="11"/>
        <end position="109"/>
    </location>
</feature>
<evidence type="ECO:0000256" key="1">
    <source>
        <dbReference type="ARBA" id="ARBA00023015"/>
    </source>
</evidence>
<sequence length="230" mass="24580">MAPRRDYFDGCAAAHGLDLVGERWALLVVRELMLGPKRFTDLRTGLPHASPNVLSQRLRELEDAGVLRRRRLPPPAASMVYELTDWGYELEPVLQTLGRWAARSLPQAESIGVDSLVMSMRTMFAPERAGASGATGKDADGVEQVVQFLFADQPFVATLRGGDFTIVRGEASAPDATVSGAPEAWAAVLYAGHPVASAVADGMLAISGDASAVERLLDLFPMPEPLAPVG</sequence>
<dbReference type="InterPro" id="IPR011991">
    <property type="entry name" value="ArsR-like_HTH"/>
</dbReference>
<dbReference type="InterPro" id="IPR029229">
    <property type="entry name" value="Alkyl_sulf_C"/>
</dbReference>
<dbReference type="CDD" id="cd00090">
    <property type="entry name" value="HTH_ARSR"/>
    <property type="match status" value="1"/>
</dbReference>
<dbReference type="Pfam" id="PF14864">
    <property type="entry name" value="Alkyl_sulf_C"/>
    <property type="match status" value="1"/>
</dbReference>
<keyword evidence="6" id="KW-1185">Reference proteome</keyword>
<evidence type="ECO:0000259" key="4">
    <source>
        <dbReference type="PROSITE" id="PS51118"/>
    </source>
</evidence>
<dbReference type="Gene3D" id="1.10.10.10">
    <property type="entry name" value="Winged helix-like DNA-binding domain superfamily/Winged helix DNA-binding domain"/>
    <property type="match status" value="1"/>
</dbReference>
<evidence type="ECO:0000256" key="2">
    <source>
        <dbReference type="ARBA" id="ARBA00023125"/>
    </source>
</evidence>
<dbReference type="SUPFAM" id="SSF46785">
    <property type="entry name" value="Winged helix' DNA-binding domain"/>
    <property type="match status" value="1"/>
</dbReference>
<dbReference type="EMBL" id="JACCBN010000001">
    <property type="protein sequence ID" value="NYD35179.1"/>
    <property type="molecule type" value="Genomic_DNA"/>
</dbReference>
<dbReference type="Proteomes" id="UP000535890">
    <property type="component" value="Unassembled WGS sequence"/>
</dbReference>
<dbReference type="InterPro" id="IPR036527">
    <property type="entry name" value="SCP2_sterol-bd_dom_sf"/>
</dbReference>